<name>A0ABC8K4G8_ERUVS</name>
<keyword evidence="3 5" id="KW-0862">Zinc</keyword>
<evidence type="ECO:0000313" key="7">
    <source>
        <dbReference type="EMBL" id="CAH8353234.1"/>
    </source>
</evidence>
<dbReference type="GO" id="GO:0008270">
    <property type="term" value="F:zinc ion binding"/>
    <property type="evidence" value="ECO:0007669"/>
    <property type="project" value="UniProtKB-KW"/>
</dbReference>
<dbReference type="Pfam" id="PF00642">
    <property type="entry name" value="zf-CCCH"/>
    <property type="match status" value="5"/>
</dbReference>
<dbReference type="GO" id="GO:0003677">
    <property type="term" value="F:DNA binding"/>
    <property type="evidence" value="ECO:0007669"/>
    <property type="project" value="UniProtKB-KW"/>
</dbReference>
<feature type="zinc finger region" description="C3H1-type" evidence="5">
    <location>
        <begin position="79"/>
        <end position="107"/>
    </location>
</feature>
<keyword evidence="4" id="KW-0238">DNA-binding</keyword>
<sequence>MDMYGSQSAHGDADTGLEESMWRLGLGSETYPERPAAPDCPYYMRTGVCGYGSRCRYNHPPDRATVEATVRATGQYPERIGEPPCQFYLKTGTCKFGASCKFNHPRNAGGSMSHVPLNIYGYPVRQGGEKECSYYLKTGQCKFGITCKFHHPQPVAAATPPPPPPASAPQFYPSVQQSLMPGAPSSSLRVARTLLPGSYMQGAYGPMLLTPGVLPIQGWSPYSVTTLPLFIYFFLNLLPSPLLILISIQAPVSPALSPGATSLYGVAQLSSTTPGVYPSLPSPTGVTHSFPERPGELECQYYLKTGDCKFGTSCKFHHPRDRVPPRADCNLSPIGLPLRPGVQRCTFYIQNGFCKFGSTCKFDHPMAYNASASSLADAPVSSLLGALAVGAPPSSTGLISGAENDQYLSGLPTTRTTSNISAGLIFSQSGGSIPFSDLQLSSQTSLPLTGSRFTRQGREIRRSF</sequence>
<dbReference type="GO" id="GO:0003729">
    <property type="term" value="F:mRNA binding"/>
    <property type="evidence" value="ECO:0007669"/>
    <property type="project" value="UniProtKB-ARBA"/>
</dbReference>
<evidence type="ECO:0000256" key="1">
    <source>
        <dbReference type="ARBA" id="ARBA00022723"/>
    </source>
</evidence>
<evidence type="ECO:0000256" key="4">
    <source>
        <dbReference type="ARBA" id="ARBA00023125"/>
    </source>
</evidence>
<feature type="domain" description="C3H1-type" evidence="6">
    <location>
        <begin position="339"/>
        <end position="367"/>
    </location>
</feature>
<keyword evidence="1 5" id="KW-0479">Metal-binding</keyword>
<dbReference type="PROSITE" id="PS50103">
    <property type="entry name" value="ZF_C3H1"/>
    <property type="match status" value="5"/>
</dbReference>
<organism evidence="7 8">
    <name type="scientific">Eruca vesicaria subsp. sativa</name>
    <name type="common">Garden rocket</name>
    <name type="synonym">Eruca sativa</name>
    <dbReference type="NCBI Taxonomy" id="29727"/>
    <lineage>
        <taxon>Eukaryota</taxon>
        <taxon>Viridiplantae</taxon>
        <taxon>Streptophyta</taxon>
        <taxon>Embryophyta</taxon>
        <taxon>Tracheophyta</taxon>
        <taxon>Spermatophyta</taxon>
        <taxon>Magnoliopsida</taxon>
        <taxon>eudicotyledons</taxon>
        <taxon>Gunneridae</taxon>
        <taxon>Pentapetalae</taxon>
        <taxon>rosids</taxon>
        <taxon>malvids</taxon>
        <taxon>Brassicales</taxon>
        <taxon>Brassicaceae</taxon>
        <taxon>Brassiceae</taxon>
        <taxon>Eruca</taxon>
    </lineage>
</organism>
<dbReference type="AlphaFoldDB" id="A0ABC8K4G8"/>
<feature type="domain" description="C3H1-type" evidence="6">
    <location>
        <begin position="79"/>
        <end position="107"/>
    </location>
</feature>
<evidence type="ECO:0000313" key="8">
    <source>
        <dbReference type="Proteomes" id="UP001642260"/>
    </source>
</evidence>
<proteinExistence type="predicted"/>
<feature type="zinc finger region" description="C3H1-type" evidence="5">
    <location>
        <begin position="339"/>
        <end position="367"/>
    </location>
</feature>
<dbReference type="InterPro" id="IPR036855">
    <property type="entry name" value="Znf_CCCH_sf"/>
</dbReference>
<dbReference type="PANTHER" id="PTHR12506:SF43">
    <property type="entry name" value="ZINC FINGER CCCH DOMAIN-CONTAINING PROTEIN 32"/>
    <property type="match status" value="1"/>
</dbReference>
<reference evidence="7 8" key="1">
    <citation type="submission" date="2022-03" db="EMBL/GenBank/DDBJ databases">
        <authorList>
            <person name="Macdonald S."/>
            <person name="Ahmed S."/>
            <person name="Newling K."/>
        </authorList>
    </citation>
    <scope>NUCLEOTIDE SEQUENCE [LARGE SCALE GENOMIC DNA]</scope>
</reference>
<dbReference type="PANTHER" id="PTHR12506">
    <property type="entry name" value="PROTEIN PHOSPHATASE RELATED"/>
    <property type="match status" value="1"/>
</dbReference>
<feature type="domain" description="C3H1-type" evidence="6">
    <location>
        <begin position="126"/>
        <end position="154"/>
    </location>
</feature>
<evidence type="ECO:0000256" key="2">
    <source>
        <dbReference type="ARBA" id="ARBA00022771"/>
    </source>
</evidence>
<dbReference type="EMBL" id="CAKOAT010179599">
    <property type="protein sequence ID" value="CAH8353234.1"/>
    <property type="molecule type" value="Genomic_DNA"/>
</dbReference>
<dbReference type="Gene3D" id="2.30.30.1190">
    <property type="match status" value="1"/>
</dbReference>
<dbReference type="Proteomes" id="UP001642260">
    <property type="component" value="Unassembled WGS sequence"/>
</dbReference>
<keyword evidence="2 5" id="KW-0863">Zinc-finger</keyword>
<feature type="domain" description="C3H1-type" evidence="6">
    <location>
        <begin position="34"/>
        <end position="62"/>
    </location>
</feature>
<feature type="domain" description="C3H1-type" evidence="6">
    <location>
        <begin position="293"/>
        <end position="321"/>
    </location>
</feature>
<evidence type="ECO:0000256" key="5">
    <source>
        <dbReference type="PROSITE-ProRule" id="PRU00723"/>
    </source>
</evidence>
<protein>
    <recommendedName>
        <fullName evidence="6">C3H1-type domain-containing protein</fullName>
    </recommendedName>
</protein>
<evidence type="ECO:0000256" key="3">
    <source>
        <dbReference type="ARBA" id="ARBA00022833"/>
    </source>
</evidence>
<gene>
    <name evidence="7" type="ORF">ERUC_LOCUS18989</name>
</gene>
<dbReference type="InterPro" id="IPR050974">
    <property type="entry name" value="Plant_ZF_CCCH"/>
</dbReference>
<keyword evidence="8" id="KW-1185">Reference proteome</keyword>
<feature type="zinc finger region" description="C3H1-type" evidence="5">
    <location>
        <begin position="293"/>
        <end position="321"/>
    </location>
</feature>
<evidence type="ECO:0000259" key="6">
    <source>
        <dbReference type="PROSITE" id="PS50103"/>
    </source>
</evidence>
<dbReference type="SMART" id="SM00356">
    <property type="entry name" value="ZnF_C3H1"/>
    <property type="match status" value="5"/>
</dbReference>
<comment type="caution">
    <text evidence="7">The sequence shown here is derived from an EMBL/GenBank/DDBJ whole genome shotgun (WGS) entry which is preliminary data.</text>
</comment>
<feature type="zinc finger region" description="C3H1-type" evidence="5">
    <location>
        <begin position="126"/>
        <end position="154"/>
    </location>
</feature>
<dbReference type="SUPFAM" id="SSF90229">
    <property type="entry name" value="CCCH zinc finger"/>
    <property type="match status" value="5"/>
</dbReference>
<accession>A0ABC8K4G8</accession>
<dbReference type="InterPro" id="IPR000571">
    <property type="entry name" value="Znf_CCCH"/>
</dbReference>
<feature type="zinc finger region" description="C3H1-type" evidence="5">
    <location>
        <begin position="34"/>
        <end position="62"/>
    </location>
</feature>
<dbReference type="Gene3D" id="4.10.1000.10">
    <property type="entry name" value="Zinc finger, CCCH-type"/>
    <property type="match status" value="2"/>
</dbReference>